<keyword evidence="3" id="KW-0694">RNA-binding</keyword>
<dbReference type="PROSITE" id="PS01261">
    <property type="entry name" value="UPF0020"/>
    <property type="match status" value="1"/>
</dbReference>
<dbReference type="CDD" id="cd11715">
    <property type="entry name" value="THUMP_AdoMetMT"/>
    <property type="match status" value="1"/>
</dbReference>
<dbReference type="GO" id="GO:0043527">
    <property type="term" value="C:tRNA methyltransferase complex"/>
    <property type="evidence" value="ECO:0007669"/>
    <property type="project" value="UniProtKB-ARBA"/>
</dbReference>
<dbReference type="PROSITE" id="PS00092">
    <property type="entry name" value="N6_MTASE"/>
    <property type="match status" value="1"/>
</dbReference>
<dbReference type="InterPro" id="IPR000241">
    <property type="entry name" value="RlmKL-like_Mtase"/>
</dbReference>
<evidence type="ECO:0000256" key="2">
    <source>
        <dbReference type="ARBA" id="ARBA00022679"/>
    </source>
</evidence>
<reference evidence="5" key="1">
    <citation type="submission" date="2017-10" db="EMBL/GenBank/DDBJ databases">
        <title>Paulinella longichromatophora chromatophore genome.</title>
        <authorList>
            <person name="Lhee D."/>
            <person name="Yoon H.S."/>
        </authorList>
    </citation>
    <scope>NUCLEOTIDE SEQUENCE</scope>
</reference>
<name>A0A2H4ZQ34_9EUKA</name>
<dbReference type="GO" id="GO:0070043">
    <property type="term" value="F:rRNA (guanine-N7-)-methyltransferase activity"/>
    <property type="evidence" value="ECO:0007669"/>
    <property type="project" value="TreeGrafter"/>
</dbReference>
<dbReference type="InterPro" id="IPR004114">
    <property type="entry name" value="THUMP_dom"/>
</dbReference>
<evidence type="ECO:0000259" key="4">
    <source>
        <dbReference type="PROSITE" id="PS51165"/>
    </source>
</evidence>
<dbReference type="AlphaFoldDB" id="A0A2H4ZQ34"/>
<dbReference type="PANTHER" id="PTHR47313">
    <property type="entry name" value="RIBOSOMAL RNA LARGE SUBUNIT METHYLTRANSFERASE K/L"/>
    <property type="match status" value="1"/>
</dbReference>
<geneLocation type="plastid" evidence="5"/>
<dbReference type="PANTHER" id="PTHR47313:SF1">
    <property type="entry name" value="RIBOSOMAL RNA LARGE SUBUNIT METHYLTRANSFERASE K_L"/>
    <property type="match status" value="1"/>
</dbReference>
<proteinExistence type="predicted"/>
<dbReference type="SUPFAM" id="SSF53335">
    <property type="entry name" value="S-adenosyl-L-methionine-dependent methyltransferases"/>
    <property type="match status" value="1"/>
</dbReference>
<dbReference type="Gene3D" id="3.30.2130.30">
    <property type="match status" value="1"/>
</dbReference>
<evidence type="ECO:0000256" key="1">
    <source>
        <dbReference type="ARBA" id="ARBA00022603"/>
    </source>
</evidence>
<keyword evidence="5" id="KW-0934">Plastid</keyword>
<organism evidence="5">
    <name type="scientific">Paulinella longichromatophora</name>
    <dbReference type="NCBI Taxonomy" id="1708747"/>
    <lineage>
        <taxon>Eukaryota</taxon>
        <taxon>Sar</taxon>
        <taxon>Rhizaria</taxon>
        <taxon>Cercozoa</taxon>
        <taxon>Imbricatea</taxon>
        <taxon>Silicofilosea</taxon>
        <taxon>Euglyphida</taxon>
        <taxon>Paulinellidae</taxon>
        <taxon>Paulinella</taxon>
    </lineage>
</organism>
<keyword evidence="1 5" id="KW-0489">Methyltransferase</keyword>
<evidence type="ECO:0000256" key="3">
    <source>
        <dbReference type="PROSITE-ProRule" id="PRU00529"/>
    </source>
</evidence>
<dbReference type="InterPro" id="IPR029063">
    <property type="entry name" value="SAM-dependent_MTases_sf"/>
</dbReference>
<dbReference type="Pfam" id="PF02926">
    <property type="entry name" value="THUMP"/>
    <property type="match status" value="1"/>
</dbReference>
<dbReference type="GO" id="GO:0008990">
    <property type="term" value="F:rRNA (guanine-N2-)-methyltransferase activity"/>
    <property type="evidence" value="ECO:0007669"/>
    <property type="project" value="TreeGrafter"/>
</dbReference>
<sequence length="381" mass="42830">MNSLMKIIAVFPPGLELEGANEMIGLGAKDVHPLKRAVRAKVDMRCLYRLYLQARLPFRILRELTTFSCNSPQELYNNIQKAIEWEFWLHPSQSFRVKVTGSSENLTHSHYTALQVKNALVDLQMDLWNRRSLIDLETPDVCLHLHLDGTQAVLSVNGSSDSLHRRGWRANVGVAPIKENLAAGLINFTGWDGSTSLLDPLCGSGTLLIEAARKAIGRTPRLDQNFILKNWADFDAHIWLEAKNDVSQGELNAISTFKIASIIGIEKDEKTFEQALLNAELAGVSDFIEFKNEDFRSYRPSTKPGVIVCNPPYGIRLDTMDGLKNLYSELGLTVKQNYTGWQMWLLSGNSTLTGAIRMKASRNYSVSNGGIDCRWLNYKIR</sequence>
<dbReference type="PROSITE" id="PS51165">
    <property type="entry name" value="THUMP"/>
    <property type="match status" value="1"/>
</dbReference>
<dbReference type="InterPro" id="IPR002052">
    <property type="entry name" value="DNA_methylase_N6_adenine_CS"/>
</dbReference>
<dbReference type="EMBL" id="MG264610">
    <property type="protein sequence ID" value="AUG32647.1"/>
    <property type="molecule type" value="Genomic_DNA"/>
</dbReference>
<dbReference type="SMART" id="SM00981">
    <property type="entry name" value="THUMP"/>
    <property type="match status" value="1"/>
</dbReference>
<dbReference type="GO" id="GO:0003723">
    <property type="term" value="F:RNA binding"/>
    <property type="evidence" value="ECO:0007669"/>
    <property type="project" value="UniProtKB-UniRule"/>
</dbReference>
<keyword evidence="2" id="KW-0808">Transferase</keyword>
<gene>
    <name evidence="5" type="ORF">PLO_670</name>
</gene>
<accession>A0A2H4ZQ34</accession>
<dbReference type="InterPro" id="IPR053943">
    <property type="entry name" value="RlmKL-like_Mtase_CS"/>
</dbReference>
<dbReference type="Gene3D" id="3.40.50.150">
    <property type="entry name" value="Vaccinia Virus protein VP39"/>
    <property type="match status" value="1"/>
</dbReference>
<protein>
    <submittedName>
        <fullName evidence="5">Putative RNA methylase family protein</fullName>
    </submittedName>
</protein>
<dbReference type="Pfam" id="PF01170">
    <property type="entry name" value="UPF0020"/>
    <property type="match status" value="1"/>
</dbReference>
<evidence type="ECO:0000313" key="5">
    <source>
        <dbReference type="EMBL" id="AUG32647.1"/>
    </source>
</evidence>
<feature type="domain" description="THUMP" evidence="4">
    <location>
        <begin position="46"/>
        <end position="158"/>
    </location>
</feature>